<name>A0AAV4HPP3_9GAST</name>
<feature type="non-terminal residue" evidence="3">
    <location>
        <position position="1"/>
    </location>
</feature>
<evidence type="ECO:0000256" key="1">
    <source>
        <dbReference type="SAM" id="MobiDB-lite"/>
    </source>
</evidence>
<organism evidence="3 4">
    <name type="scientific">Elysia marginata</name>
    <dbReference type="NCBI Taxonomy" id="1093978"/>
    <lineage>
        <taxon>Eukaryota</taxon>
        <taxon>Metazoa</taxon>
        <taxon>Spiralia</taxon>
        <taxon>Lophotrochozoa</taxon>
        <taxon>Mollusca</taxon>
        <taxon>Gastropoda</taxon>
        <taxon>Heterobranchia</taxon>
        <taxon>Euthyneura</taxon>
        <taxon>Panpulmonata</taxon>
        <taxon>Sacoglossa</taxon>
        <taxon>Placobranchoidea</taxon>
        <taxon>Plakobranchidae</taxon>
        <taxon>Elysia</taxon>
    </lineage>
</organism>
<reference evidence="3 4" key="1">
    <citation type="journal article" date="2021" name="Elife">
        <title>Chloroplast acquisition without the gene transfer in kleptoplastic sea slugs, Plakobranchus ocellatus.</title>
        <authorList>
            <person name="Maeda T."/>
            <person name="Takahashi S."/>
            <person name="Yoshida T."/>
            <person name="Shimamura S."/>
            <person name="Takaki Y."/>
            <person name="Nagai Y."/>
            <person name="Toyoda A."/>
            <person name="Suzuki Y."/>
            <person name="Arimoto A."/>
            <person name="Ishii H."/>
            <person name="Satoh N."/>
            <person name="Nishiyama T."/>
            <person name="Hasebe M."/>
            <person name="Maruyama T."/>
            <person name="Minagawa J."/>
            <person name="Obokata J."/>
            <person name="Shigenobu S."/>
        </authorList>
    </citation>
    <scope>NUCLEOTIDE SEQUENCE [LARGE SCALE GENOMIC DNA]</scope>
</reference>
<evidence type="ECO:0000313" key="4">
    <source>
        <dbReference type="Proteomes" id="UP000762676"/>
    </source>
</evidence>
<evidence type="ECO:0008006" key="5">
    <source>
        <dbReference type="Google" id="ProtNLM"/>
    </source>
</evidence>
<dbReference type="EMBL" id="BMAT01005818">
    <property type="protein sequence ID" value="GFS00179.1"/>
    <property type="molecule type" value="Genomic_DNA"/>
</dbReference>
<feature type="region of interest" description="Disordered" evidence="1">
    <location>
        <begin position="162"/>
        <end position="195"/>
    </location>
</feature>
<keyword evidence="4" id="KW-1185">Reference proteome</keyword>
<gene>
    <name evidence="3" type="ORF">ElyMa_002809200</name>
</gene>
<dbReference type="Proteomes" id="UP000762676">
    <property type="component" value="Unassembled WGS sequence"/>
</dbReference>
<dbReference type="AlphaFoldDB" id="A0AAV4HPP3"/>
<proteinExistence type="predicted"/>
<evidence type="ECO:0000256" key="2">
    <source>
        <dbReference type="SAM" id="Phobius"/>
    </source>
</evidence>
<comment type="caution">
    <text evidence="3">The sequence shown here is derived from an EMBL/GenBank/DDBJ whole genome shotgun (WGS) entry which is preliminary data.</text>
</comment>
<accession>A0AAV4HPP3</accession>
<evidence type="ECO:0000313" key="3">
    <source>
        <dbReference type="EMBL" id="GFS00179.1"/>
    </source>
</evidence>
<keyword evidence="2" id="KW-0812">Transmembrane</keyword>
<sequence length="195" mass="20891">TCGKYGVEVVVPTSGSDFPLIPVLAGAGGLFFIIVCAVVFYYFCIHKGYIYKLPCLKKKKKKKDEEKGRKAMKSGKIAPVDTVSAEESLGLPMDAKSTGLQATAILTPGDPADFTADGRRPLETAQSTRSVVTPSHVMQSDLVLDEQTPRRLPALEPITPAHGHLLLSPTEGGEDLNVSVTRKLPPINESSSLQS</sequence>
<feature type="transmembrane region" description="Helical" evidence="2">
    <location>
        <begin position="20"/>
        <end position="43"/>
    </location>
</feature>
<keyword evidence="2" id="KW-0472">Membrane</keyword>
<protein>
    <recommendedName>
        <fullName evidence="5">Synaptotagmin</fullName>
    </recommendedName>
</protein>
<keyword evidence="2" id="KW-1133">Transmembrane helix</keyword>